<dbReference type="PANTHER" id="PTHR43024">
    <property type="entry name" value="UDP-N-ACETYLMURAMOYL-TRIPEPTIDE--D-ALANYL-D-ALANINE LIGASE"/>
    <property type="match status" value="1"/>
</dbReference>
<evidence type="ECO:0000259" key="12">
    <source>
        <dbReference type="Pfam" id="PF02875"/>
    </source>
</evidence>
<dbReference type="InterPro" id="IPR036615">
    <property type="entry name" value="Mur_ligase_C_dom_sf"/>
</dbReference>
<dbReference type="UniPathway" id="UPA00219"/>
<dbReference type="GO" id="GO:0009252">
    <property type="term" value="P:peptidoglycan biosynthetic process"/>
    <property type="evidence" value="ECO:0007669"/>
    <property type="project" value="UniProtKB-UniRule"/>
</dbReference>
<gene>
    <name evidence="10 14" type="primary">murF</name>
    <name evidence="14" type="ORF">A5CBH24_05860</name>
</gene>
<dbReference type="GO" id="GO:0008360">
    <property type="term" value="P:regulation of cell shape"/>
    <property type="evidence" value="ECO:0007669"/>
    <property type="project" value="UniProtKB-KW"/>
</dbReference>
<keyword evidence="3 10" id="KW-0132">Cell division</keyword>
<dbReference type="Pfam" id="PF02875">
    <property type="entry name" value="Mur_ligase_C"/>
    <property type="match status" value="1"/>
</dbReference>
<dbReference type="Pfam" id="PF08245">
    <property type="entry name" value="Mur_ligase_M"/>
    <property type="match status" value="1"/>
</dbReference>
<dbReference type="Pfam" id="PF01225">
    <property type="entry name" value="Mur_ligase"/>
    <property type="match status" value="1"/>
</dbReference>
<organism evidence="14 15">
    <name type="scientific">Alistipes communis</name>
    <dbReference type="NCBI Taxonomy" id="2585118"/>
    <lineage>
        <taxon>Bacteria</taxon>
        <taxon>Pseudomonadati</taxon>
        <taxon>Bacteroidota</taxon>
        <taxon>Bacteroidia</taxon>
        <taxon>Bacteroidales</taxon>
        <taxon>Rikenellaceae</taxon>
        <taxon>Alistipes</taxon>
    </lineage>
</organism>
<comment type="function">
    <text evidence="10">Involved in cell wall formation. Catalyzes the final step in the synthesis of UDP-N-acetylmuramoyl-pentapeptide, the precursor of murein.</text>
</comment>
<dbReference type="InterPro" id="IPR004101">
    <property type="entry name" value="Mur_ligase_C"/>
</dbReference>
<dbReference type="AlphaFoldDB" id="A0A4Y1WQB4"/>
<dbReference type="RefSeq" id="WP_141412156.1">
    <property type="nucleotide sequence ID" value="NZ_AP019735.1"/>
</dbReference>
<feature type="domain" description="Mur ligase central" evidence="13">
    <location>
        <begin position="108"/>
        <end position="235"/>
    </location>
</feature>
<evidence type="ECO:0000256" key="10">
    <source>
        <dbReference type="HAMAP-Rule" id="MF_02019"/>
    </source>
</evidence>
<dbReference type="InterPro" id="IPR013221">
    <property type="entry name" value="Mur_ligase_cen"/>
</dbReference>
<protein>
    <recommendedName>
        <fullName evidence="10">UDP-N-acetylmuramoyl-tripeptide--D-alanyl-D-alanine ligase</fullName>
        <ecNumber evidence="10">6.3.2.10</ecNumber>
    </recommendedName>
    <alternativeName>
        <fullName evidence="10">D-alanyl-D-alanine-adding enzyme</fullName>
    </alternativeName>
</protein>
<dbReference type="GO" id="GO:0071555">
    <property type="term" value="P:cell wall organization"/>
    <property type="evidence" value="ECO:0007669"/>
    <property type="project" value="UniProtKB-KW"/>
</dbReference>
<dbReference type="SUPFAM" id="SSF53244">
    <property type="entry name" value="MurD-like peptide ligases, peptide-binding domain"/>
    <property type="match status" value="1"/>
</dbReference>
<keyword evidence="8 10" id="KW-0131">Cell cycle</keyword>
<dbReference type="GO" id="GO:0051301">
    <property type="term" value="P:cell division"/>
    <property type="evidence" value="ECO:0007669"/>
    <property type="project" value="UniProtKB-KW"/>
</dbReference>
<dbReference type="GO" id="GO:0008766">
    <property type="term" value="F:UDP-N-acetylmuramoylalanyl-D-glutamyl-2,6-diaminopimelate-D-alanyl-D-alanine ligase activity"/>
    <property type="evidence" value="ECO:0007669"/>
    <property type="project" value="RHEA"/>
</dbReference>
<evidence type="ECO:0000256" key="1">
    <source>
        <dbReference type="ARBA" id="ARBA00022490"/>
    </source>
</evidence>
<dbReference type="Gene3D" id="3.40.1190.10">
    <property type="entry name" value="Mur-like, catalytic domain"/>
    <property type="match status" value="1"/>
</dbReference>
<evidence type="ECO:0000256" key="2">
    <source>
        <dbReference type="ARBA" id="ARBA00022598"/>
    </source>
</evidence>
<keyword evidence="9 10" id="KW-0961">Cell wall biogenesis/degradation</keyword>
<comment type="subcellular location">
    <subcellularLocation>
        <location evidence="10">Cytoplasm</location>
    </subcellularLocation>
</comment>
<evidence type="ECO:0000259" key="11">
    <source>
        <dbReference type="Pfam" id="PF01225"/>
    </source>
</evidence>
<evidence type="ECO:0000313" key="15">
    <source>
        <dbReference type="Proteomes" id="UP000318946"/>
    </source>
</evidence>
<evidence type="ECO:0000256" key="7">
    <source>
        <dbReference type="ARBA" id="ARBA00022984"/>
    </source>
</evidence>
<proteinExistence type="inferred from homology"/>
<evidence type="ECO:0000256" key="6">
    <source>
        <dbReference type="ARBA" id="ARBA00022960"/>
    </source>
</evidence>
<dbReference type="Proteomes" id="UP000318946">
    <property type="component" value="Chromosome"/>
</dbReference>
<keyword evidence="2 10" id="KW-0436">Ligase</keyword>
<accession>A0A4Y1WQB4</accession>
<keyword evidence="15" id="KW-1185">Reference proteome</keyword>
<dbReference type="Gene3D" id="3.40.1390.10">
    <property type="entry name" value="MurE/MurF, N-terminal domain"/>
    <property type="match status" value="1"/>
</dbReference>
<dbReference type="InterPro" id="IPR000713">
    <property type="entry name" value="Mur_ligase_N"/>
</dbReference>
<evidence type="ECO:0000256" key="5">
    <source>
        <dbReference type="ARBA" id="ARBA00022840"/>
    </source>
</evidence>
<dbReference type="GO" id="GO:0047480">
    <property type="term" value="F:UDP-N-acetylmuramoyl-tripeptide-D-alanyl-D-alanine ligase activity"/>
    <property type="evidence" value="ECO:0007669"/>
    <property type="project" value="UniProtKB-UniRule"/>
</dbReference>
<keyword evidence="1 10" id="KW-0963">Cytoplasm</keyword>
<evidence type="ECO:0000313" key="14">
    <source>
        <dbReference type="EMBL" id="BBL03273.1"/>
    </source>
</evidence>
<dbReference type="SUPFAM" id="SSF53623">
    <property type="entry name" value="MurD-like peptide ligases, catalytic domain"/>
    <property type="match status" value="1"/>
</dbReference>
<keyword evidence="4 10" id="KW-0547">Nucleotide-binding</keyword>
<dbReference type="EC" id="6.3.2.10" evidence="10"/>
<feature type="binding site" evidence="10">
    <location>
        <begin position="109"/>
        <end position="115"/>
    </location>
    <ligand>
        <name>ATP</name>
        <dbReference type="ChEBI" id="CHEBI:30616"/>
    </ligand>
</feature>
<evidence type="ECO:0000256" key="3">
    <source>
        <dbReference type="ARBA" id="ARBA00022618"/>
    </source>
</evidence>
<dbReference type="SUPFAM" id="SSF63418">
    <property type="entry name" value="MurE/MurF N-terminal domain"/>
    <property type="match status" value="1"/>
</dbReference>
<dbReference type="EMBL" id="AP019735">
    <property type="protein sequence ID" value="BBL03273.1"/>
    <property type="molecule type" value="Genomic_DNA"/>
</dbReference>
<evidence type="ECO:0000259" key="13">
    <source>
        <dbReference type="Pfam" id="PF08245"/>
    </source>
</evidence>
<feature type="domain" description="Mur ligase C-terminal" evidence="12">
    <location>
        <begin position="293"/>
        <end position="414"/>
    </location>
</feature>
<reference evidence="15" key="1">
    <citation type="submission" date="2019-06" db="EMBL/GenBank/DDBJ databases">
        <title>Alistipes onderdonkii subsp. vulgaris subsp. nov., Alistipes dispar sp. nov. and Alistipes communis sp. nov., isolated from human faeces, and creation of Alistipes onderdonkii subsp. onderdonkii subsp. nov.</title>
        <authorList>
            <person name="Sakamoto M."/>
            <person name="Ikeyama N."/>
            <person name="Ogata Y."/>
            <person name="Suda W."/>
            <person name="Iino T."/>
            <person name="Hattori M."/>
            <person name="Ohkuma M."/>
        </authorList>
    </citation>
    <scope>NUCLEOTIDE SEQUENCE [LARGE SCALE GENOMIC DNA]</scope>
    <source>
        <strain evidence="15">5CBH24</strain>
    </source>
</reference>
<name>A0A4Y1WQB4_9BACT</name>
<evidence type="ECO:0000256" key="4">
    <source>
        <dbReference type="ARBA" id="ARBA00022741"/>
    </source>
</evidence>
<keyword evidence="6 10" id="KW-0133">Cell shape</keyword>
<dbReference type="Gene3D" id="3.90.190.20">
    <property type="entry name" value="Mur ligase, C-terminal domain"/>
    <property type="match status" value="1"/>
</dbReference>
<keyword evidence="5 10" id="KW-0067">ATP-binding</keyword>
<dbReference type="KEGG" id="acou:A5CBH24_05860"/>
<dbReference type="GO" id="GO:0005524">
    <property type="term" value="F:ATP binding"/>
    <property type="evidence" value="ECO:0007669"/>
    <property type="project" value="UniProtKB-UniRule"/>
</dbReference>
<dbReference type="GeneID" id="78341303"/>
<dbReference type="PANTHER" id="PTHR43024:SF1">
    <property type="entry name" value="UDP-N-ACETYLMURAMOYL-TRIPEPTIDE--D-ALANYL-D-ALANINE LIGASE"/>
    <property type="match status" value="1"/>
</dbReference>
<dbReference type="HAMAP" id="MF_02019">
    <property type="entry name" value="MurF"/>
    <property type="match status" value="1"/>
</dbReference>
<comment type="similarity">
    <text evidence="10">Belongs to the MurCDEF family. MurF subfamily.</text>
</comment>
<dbReference type="InterPro" id="IPR036565">
    <property type="entry name" value="Mur-like_cat_sf"/>
</dbReference>
<dbReference type="GO" id="GO:0005737">
    <property type="term" value="C:cytoplasm"/>
    <property type="evidence" value="ECO:0007669"/>
    <property type="project" value="UniProtKB-SubCell"/>
</dbReference>
<dbReference type="InterPro" id="IPR051046">
    <property type="entry name" value="MurCDEF_CellWall_CoF430Synth"/>
</dbReference>
<feature type="domain" description="Mur ligase N-terminal catalytic" evidence="11">
    <location>
        <begin position="22"/>
        <end position="96"/>
    </location>
</feature>
<dbReference type="OrthoDB" id="9801978at2"/>
<evidence type="ECO:0000256" key="8">
    <source>
        <dbReference type="ARBA" id="ARBA00023306"/>
    </source>
</evidence>
<comment type="pathway">
    <text evidence="10">Cell wall biogenesis; peptidoglycan biosynthesis.</text>
</comment>
<dbReference type="InterPro" id="IPR005863">
    <property type="entry name" value="UDP-N-AcMur_synth"/>
</dbReference>
<comment type="catalytic activity">
    <reaction evidence="10">
        <text>D-alanyl-D-alanine + UDP-N-acetyl-alpha-D-muramoyl-L-alanyl-gamma-D-glutamyl-meso-2,6-diaminopimelate + ATP = UDP-N-acetyl-alpha-D-muramoyl-L-alanyl-gamma-D-glutamyl-meso-2,6-diaminopimeloyl-D-alanyl-D-alanine + ADP + phosphate + H(+)</text>
        <dbReference type="Rhea" id="RHEA:28374"/>
        <dbReference type="ChEBI" id="CHEBI:15378"/>
        <dbReference type="ChEBI" id="CHEBI:30616"/>
        <dbReference type="ChEBI" id="CHEBI:43474"/>
        <dbReference type="ChEBI" id="CHEBI:57822"/>
        <dbReference type="ChEBI" id="CHEBI:61386"/>
        <dbReference type="ChEBI" id="CHEBI:83905"/>
        <dbReference type="ChEBI" id="CHEBI:456216"/>
        <dbReference type="EC" id="6.3.2.10"/>
    </reaction>
</comment>
<keyword evidence="7 10" id="KW-0573">Peptidoglycan synthesis</keyword>
<sequence length="426" mass="45335">MNENERLGTQRLYALFERYPAVATDSRRAGEGTIFFALRGDRFDGNRFALAALDAGAACAVVDDPAVAASAGEAYAGRIVTVDDALAALQALAREHRRRLGIPLLAIVGSNGKTTTKELVSRVLAEKYAVYATQGNLNNHIGVPLTLLAMTRDTELGVVEMGASACGEIALLCAIAEPNFGLITNVGRAHLEGFGGVEGVRRGKGELYDYLAANGGRAFVRRDDGTLVKMAAERGNLAVELYDPAIADGVGHRLEGAFNRLNVAAAMAVGRYFGVDEERIRDAVAAYRPDNNRSQRRSTARNTLVVDCYNANPSSMQASLANFLGEESAGGKVAVLGDMLELGAWSAAEHRAAVEQALAGDVEQLWLVGTEFSAAWRAMGCGDERVRLFATCDEAAAALQASPFAGKFVLLKGSHGIGLERLIEWL</sequence>
<evidence type="ECO:0000256" key="9">
    <source>
        <dbReference type="ARBA" id="ARBA00023316"/>
    </source>
</evidence>
<dbReference type="InterPro" id="IPR035911">
    <property type="entry name" value="MurE/MurF_N"/>
</dbReference>